<gene>
    <name evidence="5" type="ORF">GCM10022399_01960</name>
</gene>
<dbReference type="SUPFAM" id="SSF46689">
    <property type="entry name" value="Homeodomain-like"/>
    <property type="match status" value="1"/>
</dbReference>
<dbReference type="InterPro" id="IPR035418">
    <property type="entry name" value="AraC-bd_2"/>
</dbReference>
<dbReference type="Pfam" id="PF12833">
    <property type="entry name" value="HTH_18"/>
    <property type="match status" value="1"/>
</dbReference>
<dbReference type="Proteomes" id="UP001501468">
    <property type="component" value="Unassembled WGS sequence"/>
</dbReference>
<accession>A0ABP7CHY3</accession>
<dbReference type="PROSITE" id="PS01124">
    <property type="entry name" value="HTH_ARAC_FAMILY_2"/>
    <property type="match status" value="1"/>
</dbReference>
<proteinExistence type="predicted"/>
<keyword evidence="2" id="KW-0238">DNA-binding</keyword>
<dbReference type="Gene3D" id="1.10.10.60">
    <property type="entry name" value="Homeodomain-like"/>
    <property type="match status" value="1"/>
</dbReference>
<dbReference type="InterPro" id="IPR050204">
    <property type="entry name" value="AraC_XylS_family_regulators"/>
</dbReference>
<dbReference type="PANTHER" id="PTHR46796:SF12">
    <property type="entry name" value="HTH-TYPE DNA-BINDING TRANSCRIPTIONAL ACTIVATOR EUTR"/>
    <property type="match status" value="1"/>
</dbReference>
<protein>
    <submittedName>
        <fullName evidence="5">AraC family transcriptional regulator</fullName>
    </submittedName>
</protein>
<evidence type="ECO:0000259" key="4">
    <source>
        <dbReference type="PROSITE" id="PS01124"/>
    </source>
</evidence>
<evidence type="ECO:0000256" key="1">
    <source>
        <dbReference type="ARBA" id="ARBA00023015"/>
    </source>
</evidence>
<evidence type="ECO:0000256" key="3">
    <source>
        <dbReference type="ARBA" id="ARBA00023163"/>
    </source>
</evidence>
<feature type="domain" description="HTH araC/xylS-type" evidence="4">
    <location>
        <begin position="223"/>
        <end position="324"/>
    </location>
</feature>
<sequence>MGGAGSSMEAEVVTTAALDEAETAVAEVYLPNRLVALEPGALTMRLATVRLGTTTVGQLEYGRRIRLVTEEARHIHVNTPLVGSVVSCVGRSAPVATTSSQAAVFPAGAPAEIEWSSDAVQLCLMIPSSTLEDELEELLGHPIKRPLHLPFHMSLATPEGRVWRSMVHLVAGELASRGRLLSHPAAGRQLERTLLDALLLGHAHSHIEELDRPDVPAVPRAVVRAVDLLHERPAEAWSSTVLARAVHVSVRSLQGGFHKHVGKPPMTYLRDLRLKGIHEELKRATPGTTTVETVAYSWGMLHLGRFAAAYRQAFTELPAQTLKRPPG</sequence>
<dbReference type="SMART" id="SM00342">
    <property type="entry name" value="HTH_ARAC"/>
    <property type="match status" value="1"/>
</dbReference>
<organism evidence="5 6">
    <name type="scientific">Terrabacter ginsenosidimutans</name>
    <dbReference type="NCBI Taxonomy" id="490575"/>
    <lineage>
        <taxon>Bacteria</taxon>
        <taxon>Bacillati</taxon>
        <taxon>Actinomycetota</taxon>
        <taxon>Actinomycetes</taxon>
        <taxon>Micrococcales</taxon>
        <taxon>Intrasporangiaceae</taxon>
        <taxon>Terrabacter</taxon>
    </lineage>
</organism>
<comment type="caution">
    <text evidence="5">The sequence shown here is derived from an EMBL/GenBank/DDBJ whole genome shotgun (WGS) entry which is preliminary data.</text>
</comment>
<evidence type="ECO:0000313" key="6">
    <source>
        <dbReference type="Proteomes" id="UP001501468"/>
    </source>
</evidence>
<dbReference type="InterPro" id="IPR009057">
    <property type="entry name" value="Homeodomain-like_sf"/>
</dbReference>
<dbReference type="Pfam" id="PF14525">
    <property type="entry name" value="AraC_binding_2"/>
    <property type="match status" value="1"/>
</dbReference>
<dbReference type="EMBL" id="BAABDC010000001">
    <property type="protein sequence ID" value="GAA3689865.1"/>
    <property type="molecule type" value="Genomic_DNA"/>
</dbReference>
<evidence type="ECO:0000256" key="2">
    <source>
        <dbReference type="ARBA" id="ARBA00023125"/>
    </source>
</evidence>
<keyword evidence="6" id="KW-1185">Reference proteome</keyword>
<evidence type="ECO:0000313" key="5">
    <source>
        <dbReference type="EMBL" id="GAA3689865.1"/>
    </source>
</evidence>
<dbReference type="PANTHER" id="PTHR46796">
    <property type="entry name" value="HTH-TYPE TRANSCRIPTIONAL ACTIVATOR RHAS-RELATED"/>
    <property type="match status" value="1"/>
</dbReference>
<reference evidence="6" key="1">
    <citation type="journal article" date="2019" name="Int. J. Syst. Evol. Microbiol.">
        <title>The Global Catalogue of Microorganisms (GCM) 10K type strain sequencing project: providing services to taxonomists for standard genome sequencing and annotation.</title>
        <authorList>
            <consortium name="The Broad Institute Genomics Platform"/>
            <consortium name="The Broad Institute Genome Sequencing Center for Infectious Disease"/>
            <person name="Wu L."/>
            <person name="Ma J."/>
        </authorList>
    </citation>
    <scope>NUCLEOTIDE SEQUENCE [LARGE SCALE GENOMIC DNA]</scope>
    <source>
        <strain evidence="6">JCM 17125</strain>
    </source>
</reference>
<keyword evidence="1" id="KW-0805">Transcription regulation</keyword>
<dbReference type="InterPro" id="IPR018060">
    <property type="entry name" value="HTH_AraC"/>
</dbReference>
<name>A0ABP7CHY3_9MICO</name>
<keyword evidence="3" id="KW-0804">Transcription</keyword>